<comment type="caution">
    <text evidence="1">The sequence shown here is derived from an EMBL/GenBank/DDBJ whole genome shotgun (WGS) entry which is preliminary data.</text>
</comment>
<dbReference type="Proteomes" id="UP000824890">
    <property type="component" value="Unassembled WGS sequence"/>
</dbReference>
<accession>A0ABQ8BV11</accession>
<dbReference type="EMBL" id="JAGKQM010000009">
    <property type="protein sequence ID" value="KAH0908645.1"/>
    <property type="molecule type" value="Genomic_DNA"/>
</dbReference>
<reference evidence="1 2" key="1">
    <citation type="submission" date="2021-05" db="EMBL/GenBank/DDBJ databases">
        <title>Genome Assembly of Synthetic Allotetraploid Brassica napus Reveals Homoeologous Exchanges between Subgenomes.</title>
        <authorList>
            <person name="Davis J.T."/>
        </authorList>
    </citation>
    <scope>NUCLEOTIDE SEQUENCE [LARGE SCALE GENOMIC DNA]</scope>
    <source>
        <strain evidence="2">cv. Da-Ae</strain>
        <tissue evidence="1">Seedling</tissue>
    </source>
</reference>
<gene>
    <name evidence="1" type="ORF">HID58_031966</name>
</gene>
<name>A0ABQ8BV11_BRANA</name>
<evidence type="ECO:0000313" key="1">
    <source>
        <dbReference type="EMBL" id="KAH0908645.1"/>
    </source>
</evidence>
<evidence type="ECO:0000313" key="2">
    <source>
        <dbReference type="Proteomes" id="UP000824890"/>
    </source>
</evidence>
<proteinExistence type="predicted"/>
<protein>
    <submittedName>
        <fullName evidence="1">Uncharacterized protein</fullName>
    </submittedName>
</protein>
<organism evidence="1 2">
    <name type="scientific">Brassica napus</name>
    <name type="common">Rape</name>
    <dbReference type="NCBI Taxonomy" id="3708"/>
    <lineage>
        <taxon>Eukaryota</taxon>
        <taxon>Viridiplantae</taxon>
        <taxon>Streptophyta</taxon>
        <taxon>Embryophyta</taxon>
        <taxon>Tracheophyta</taxon>
        <taxon>Spermatophyta</taxon>
        <taxon>Magnoliopsida</taxon>
        <taxon>eudicotyledons</taxon>
        <taxon>Gunneridae</taxon>
        <taxon>Pentapetalae</taxon>
        <taxon>rosids</taxon>
        <taxon>malvids</taxon>
        <taxon>Brassicales</taxon>
        <taxon>Brassicaceae</taxon>
        <taxon>Brassiceae</taxon>
        <taxon>Brassica</taxon>
    </lineage>
</organism>
<sequence length="19" mass="2028">MTSTTKGLGICLSHVQKHS</sequence>
<keyword evidence="2" id="KW-1185">Reference proteome</keyword>